<comment type="caution">
    <text evidence="9">The sequence shown here is derived from an EMBL/GenBank/DDBJ whole genome shotgun (WGS) entry which is preliminary data.</text>
</comment>
<proteinExistence type="inferred from homology"/>
<dbReference type="Pfam" id="PF01494">
    <property type="entry name" value="FAD_binding_3"/>
    <property type="match status" value="1"/>
</dbReference>
<evidence type="ECO:0000256" key="1">
    <source>
        <dbReference type="ARBA" id="ARBA00001974"/>
    </source>
</evidence>
<evidence type="ECO:0000256" key="4">
    <source>
        <dbReference type="ARBA" id="ARBA00022630"/>
    </source>
</evidence>
<reference evidence="10" key="1">
    <citation type="journal article" date="2019" name="Int. J. Syst. Evol. Microbiol.">
        <title>The Global Catalogue of Microorganisms (GCM) 10K type strain sequencing project: providing services to taxonomists for standard genome sequencing and annotation.</title>
        <authorList>
            <consortium name="The Broad Institute Genomics Platform"/>
            <consortium name="The Broad Institute Genome Sequencing Center for Infectious Disease"/>
            <person name="Wu L."/>
            <person name="Ma J."/>
        </authorList>
    </citation>
    <scope>NUCLEOTIDE SEQUENCE [LARGE SCALE GENOMIC DNA]</scope>
    <source>
        <strain evidence="10">CGMCC 1.16275</strain>
    </source>
</reference>
<evidence type="ECO:0000256" key="7">
    <source>
        <dbReference type="ARBA" id="ARBA00023033"/>
    </source>
</evidence>
<dbReference type="NCBIfam" id="TIGR01988">
    <property type="entry name" value="Ubi-OHases"/>
    <property type="match status" value="1"/>
</dbReference>
<dbReference type="InterPro" id="IPR036188">
    <property type="entry name" value="FAD/NAD-bd_sf"/>
</dbReference>
<dbReference type="SUPFAM" id="SSF51905">
    <property type="entry name" value="FAD/NAD(P)-binding domain"/>
    <property type="match status" value="1"/>
</dbReference>
<keyword evidence="5" id="KW-0274">FAD</keyword>
<organism evidence="9 10">
    <name type="scientific">Rhodocista pekingensis</name>
    <dbReference type="NCBI Taxonomy" id="201185"/>
    <lineage>
        <taxon>Bacteria</taxon>
        <taxon>Pseudomonadati</taxon>
        <taxon>Pseudomonadota</taxon>
        <taxon>Alphaproteobacteria</taxon>
        <taxon>Rhodospirillales</taxon>
        <taxon>Azospirillaceae</taxon>
        <taxon>Rhodocista</taxon>
    </lineage>
</organism>
<dbReference type="PROSITE" id="PS01304">
    <property type="entry name" value="UBIH"/>
    <property type="match status" value="1"/>
</dbReference>
<evidence type="ECO:0000256" key="2">
    <source>
        <dbReference type="ARBA" id="ARBA00004749"/>
    </source>
</evidence>
<keyword evidence="10" id="KW-1185">Reference proteome</keyword>
<evidence type="ECO:0000256" key="5">
    <source>
        <dbReference type="ARBA" id="ARBA00022827"/>
    </source>
</evidence>
<dbReference type="PRINTS" id="PR00420">
    <property type="entry name" value="RNGMNOXGNASE"/>
</dbReference>
<evidence type="ECO:0000259" key="8">
    <source>
        <dbReference type="Pfam" id="PF01494"/>
    </source>
</evidence>
<feature type="domain" description="FAD-binding" evidence="8">
    <location>
        <begin position="20"/>
        <end position="352"/>
    </location>
</feature>
<dbReference type="Proteomes" id="UP001596456">
    <property type="component" value="Unassembled WGS sequence"/>
</dbReference>
<keyword evidence="9" id="KW-0830">Ubiquinone</keyword>
<accession>A0ABW2KT47</accession>
<protein>
    <submittedName>
        <fullName evidence="9">UbiH/UbiF/VisC/COQ6 family ubiquinone biosynthesis hydroxylase</fullName>
    </submittedName>
</protein>
<evidence type="ECO:0000256" key="6">
    <source>
        <dbReference type="ARBA" id="ARBA00023002"/>
    </source>
</evidence>
<dbReference type="InterPro" id="IPR018168">
    <property type="entry name" value="Ubi_Hdrlase_CS"/>
</dbReference>
<comment type="cofactor">
    <cofactor evidence="1">
        <name>FAD</name>
        <dbReference type="ChEBI" id="CHEBI:57692"/>
    </cofactor>
</comment>
<keyword evidence="6" id="KW-0560">Oxidoreductase</keyword>
<dbReference type="InterPro" id="IPR051205">
    <property type="entry name" value="UbiH/COQ6_monooxygenase"/>
</dbReference>
<gene>
    <name evidence="9" type="ORF">ACFQPS_05310</name>
</gene>
<sequence length="421" mass="45187">MDTVASPSSVASDASDAVTTEVAIVGGGLSGLTLACALGSAGVPVVVIDRDPPSAQMAPHFDGRTTAIAYGSGKVLDGAGVWPYLADEAGPILDIRVTDQNAPLFLHYDHREVGARPFGWIVENRAIRRALMRRLAELPSVTHLAPVAVSGLDRSGPRATVRLADGRTVRARLIVGADGKKSLCREDAGIDTLSWSYGQHAIITNIEHELPHGGTAVELFLPAGPFAMLPLTGNRTSIVWSERAELAPWYLKLGEAAFTAELQSRVGDWLGRIRPIGPRASYPLGLMHAERYVDRRLALISEACHAMHPIAGQGLNVGMRDAAALAEVIVDAHRLGLDPGAADALDRYQRWRRVDTVSLLATTDLLTRLFSNDIAPLALARRLGLKAVNDLPPLKPLKRLFMRHAMGVVGELPRLMKGEAL</sequence>
<evidence type="ECO:0000313" key="9">
    <source>
        <dbReference type="EMBL" id="MFC7332573.1"/>
    </source>
</evidence>
<dbReference type="InterPro" id="IPR010971">
    <property type="entry name" value="UbiH/COQ6"/>
</dbReference>
<dbReference type="EMBL" id="JBHTCM010000006">
    <property type="protein sequence ID" value="MFC7332573.1"/>
    <property type="molecule type" value="Genomic_DNA"/>
</dbReference>
<comment type="pathway">
    <text evidence="2">Cofactor biosynthesis; ubiquinone biosynthesis.</text>
</comment>
<evidence type="ECO:0000256" key="3">
    <source>
        <dbReference type="ARBA" id="ARBA00005349"/>
    </source>
</evidence>
<keyword evidence="7" id="KW-0503">Monooxygenase</keyword>
<keyword evidence="4" id="KW-0285">Flavoprotein</keyword>
<dbReference type="RefSeq" id="WP_377357065.1">
    <property type="nucleotide sequence ID" value="NZ_JBHTCM010000006.1"/>
</dbReference>
<dbReference type="PANTHER" id="PTHR43876:SF7">
    <property type="entry name" value="UBIQUINONE BIOSYNTHESIS MONOOXYGENASE COQ6, MITOCHONDRIAL"/>
    <property type="match status" value="1"/>
</dbReference>
<evidence type="ECO:0000313" key="10">
    <source>
        <dbReference type="Proteomes" id="UP001596456"/>
    </source>
</evidence>
<dbReference type="InterPro" id="IPR002938">
    <property type="entry name" value="FAD-bd"/>
</dbReference>
<dbReference type="PANTHER" id="PTHR43876">
    <property type="entry name" value="UBIQUINONE BIOSYNTHESIS MONOOXYGENASE COQ6, MITOCHONDRIAL"/>
    <property type="match status" value="1"/>
</dbReference>
<dbReference type="Gene3D" id="3.50.50.60">
    <property type="entry name" value="FAD/NAD(P)-binding domain"/>
    <property type="match status" value="2"/>
</dbReference>
<name>A0ABW2KT47_9PROT</name>
<comment type="similarity">
    <text evidence="3">Belongs to the UbiH/COQ6 family.</text>
</comment>